<dbReference type="NCBIfam" id="TIGR03919">
    <property type="entry name" value="T7SS_EccB"/>
    <property type="match status" value="1"/>
</dbReference>
<reference evidence="11 12" key="1">
    <citation type="journal article" date="2019" name="Int. J. Syst. Evol. Microbiol.">
        <title>The Global Catalogue of Microorganisms (GCM) 10K type strain sequencing project: providing services to taxonomists for standard genome sequencing and annotation.</title>
        <authorList>
            <consortium name="The Broad Institute Genomics Platform"/>
            <consortium name="The Broad Institute Genome Sequencing Center for Infectious Disease"/>
            <person name="Wu L."/>
            <person name="Ma J."/>
        </authorList>
    </citation>
    <scope>NUCLEOTIDE SEQUENCE [LARGE SCALE GENOMIC DNA]</scope>
    <source>
        <strain evidence="11 12">JCM 16114</strain>
    </source>
</reference>
<evidence type="ECO:0000313" key="11">
    <source>
        <dbReference type="EMBL" id="GAA2207376.1"/>
    </source>
</evidence>
<evidence type="ECO:0000256" key="3">
    <source>
        <dbReference type="ARBA" id="ARBA00022475"/>
    </source>
</evidence>
<organism evidence="11 12">
    <name type="scientific">Nonomuraea monospora</name>
    <dbReference type="NCBI Taxonomy" id="568818"/>
    <lineage>
        <taxon>Bacteria</taxon>
        <taxon>Bacillati</taxon>
        <taxon>Actinomycetota</taxon>
        <taxon>Actinomycetes</taxon>
        <taxon>Streptosporangiales</taxon>
        <taxon>Streptosporangiaceae</taxon>
        <taxon>Nonomuraea</taxon>
    </lineage>
</organism>
<dbReference type="Gene3D" id="2.40.50.910">
    <property type="entry name" value="Type VII secretion system EccB, repeat 3 domain"/>
    <property type="match status" value="1"/>
</dbReference>
<comment type="subcellular location">
    <subcellularLocation>
        <location evidence="1">Cell membrane</location>
        <topology evidence="1">Single-pass membrane protein</topology>
    </subcellularLocation>
</comment>
<evidence type="ECO:0000256" key="5">
    <source>
        <dbReference type="ARBA" id="ARBA00022741"/>
    </source>
</evidence>
<keyword evidence="5" id="KW-0547">Nucleotide-binding</keyword>
<evidence type="ECO:0000256" key="6">
    <source>
        <dbReference type="ARBA" id="ARBA00022801"/>
    </source>
</evidence>
<accession>A0ABN3CDL6</accession>
<keyword evidence="4 10" id="KW-0812">Transmembrane</keyword>
<keyword evidence="9 10" id="KW-0472">Membrane</keyword>
<comment type="similarity">
    <text evidence="2">Belongs to the EccB family.</text>
</comment>
<dbReference type="InterPro" id="IPR007795">
    <property type="entry name" value="T7SS_EccB"/>
</dbReference>
<keyword evidence="6" id="KW-0378">Hydrolase</keyword>
<gene>
    <name evidence="11" type="primary">eccB_1</name>
    <name evidence="11" type="ORF">GCM10009850_028340</name>
</gene>
<evidence type="ECO:0000256" key="7">
    <source>
        <dbReference type="ARBA" id="ARBA00022840"/>
    </source>
</evidence>
<dbReference type="Pfam" id="PF05108">
    <property type="entry name" value="T7SS_ESX1_EccB"/>
    <property type="match status" value="1"/>
</dbReference>
<name>A0ABN3CDL6_9ACTN</name>
<evidence type="ECO:0000256" key="1">
    <source>
        <dbReference type="ARBA" id="ARBA00004162"/>
    </source>
</evidence>
<sequence>MVGVQTRKDLYQAHKFLTQRLGLALLQGEPDLPESPMRRYNVATFAGILLMVLIIAGFGIWGMLQPGGATELKEAGQLLVEEETGASYIYNQGDGRLQPVANYVSARLVLDSQEIKVRTVSAKSLAGLARGQKIGIPGAPDSLPGPEEMIKSPWTVCVVEQTDATGIRRSYVTLLGGIDVGGAPVGGDALVVNDGQQSWVLWNNHRMLVKNLRRLTDQAPRKVPASWVNAIPAGPDFAAPAVPQRGKRVTGPGGFPARVGQVFTIASIPGTPDRWYVLLADGLAPISRTQASLLLQDPDSKIAYGKGQVRQIAVDAATVNAAEISGVRMLGGGLPVTMPRFRTPEASTPLCAVYADTVKGSVQARLTTGATMTLPKPANSGGPDHVDQVLLPPGGAALAGRLPGEGQAGGVNEYSLITDQGMRFRLATAEVVEKLGYDATHVAPVPAHLLRLIPEGPLLDPASARMPVTEVSAGRLTGR</sequence>
<dbReference type="Proteomes" id="UP001499843">
    <property type="component" value="Unassembled WGS sequence"/>
</dbReference>
<keyword evidence="3" id="KW-1003">Cell membrane</keyword>
<dbReference type="EMBL" id="BAAAQX010000006">
    <property type="protein sequence ID" value="GAA2207376.1"/>
    <property type="molecule type" value="Genomic_DNA"/>
</dbReference>
<keyword evidence="12" id="KW-1185">Reference proteome</keyword>
<evidence type="ECO:0000256" key="2">
    <source>
        <dbReference type="ARBA" id="ARBA00008149"/>
    </source>
</evidence>
<evidence type="ECO:0000256" key="8">
    <source>
        <dbReference type="ARBA" id="ARBA00022989"/>
    </source>
</evidence>
<keyword evidence="7" id="KW-0067">ATP-binding</keyword>
<protein>
    <submittedName>
        <fullName evidence="11">Type VII secretion protein EccB</fullName>
    </submittedName>
</protein>
<keyword evidence="8 10" id="KW-1133">Transmembrane helix</keyword>
<evidence type="ECO:0000256" key="9">
    <source>
        <dbReference type="ARBA" id="ARBA00023136"/>
    </source>
</evidence>
<comment type="caution">
    <text evidence="11">The sequence shown here is derived from an EMBL/GenBank/DDBJ whole genome shotgun (WGS) entry which is preliminary data.</text>
</comment>
<dbReference type="PANTHER" id="PTHR40765">
    <property type="entry name" value="ESX-2 SECRETION SYSTEM ATPASE ECCB2"/>
    <property type="match status" value="1"/>
</dbReference>
<feature type="transmembrane region" description="Helical" evidence="10">
    <location>
        <begin position="42"/>
        <end position="64"/>
    </location>
</feature>
<evidence type="ECO:0000256" key="10">
    <source>
        <dbReference type="SAM" id="Phobius"/>
    </source>
</evidence>
<dbReference type="Gene3D" id="3.30.2390.20">
    <property type="entry name" value="Type VII secretion system EccB, repeat 1 domain"/>
    <property type="match status" value="1"/>
</dbReference>
<dbReference type="InterPro" id="IPR042485">
    <property type="entry name" value="T7SS_EccB_R3"/>
</dbReference>
<evidence type="ECO:0000313" key="12">
    <source>
        <dbReference type="Proteomes" id="UP001499843"/>
    </source>
</evidence>
<dbReference type="PANTHER" id="PTHR40765:SF2">
    <property type="entry name" value="ESX-2 SECRETION SYSTEM ATPASE ECCB2"/>
    <property type="match status" value="1"/>
</dbReference>
<dbReference type="InterPro" id="IPR044857">
    <property type="entry name" value="T7SS_EccB_R1"/>
</dbReference>
<proteinExistence type="inferred from homology"/>
<evidence type="ECO:0000256" key="4">
    <source>
        <dbReference type="ARBA" id="ARBA00022692"/>
    </source>
</evidence>